<evidence type="ECO:0000256" key="5">
    <source>
        <dbReference type="ARBA" id="ARBA00022989"/>
    </source>
</evidence>
<comment type="subcellular location">
    <subcellularLocation>
        <location evidence="1">Cell membrane</location>
        <topology evidence="1">Multi-pass membrane protein</topology>
    </subcellularLocation>
</comment>
<gene>
    <name evidence="8" type="ORF">D0Q02_21795</name>
</gene>
<evidence type="ECO:0000256" key="3">
    <source>
        <dbReference type="ARBA" id="ARBA00022475"/>
    </source>
</evidence>
<evidence type="ECO:0000256" key="2">
    <source>
        <dbReference type="ARBA" id="ARBA00022448"/>
    </source>
</evidence>
<dbReference type="GO" id="GO:0015297">
    <property type="term" value="F:antiporter activity"/>
    <property type="evidence" value="ECO:0007669"/>
    <property type="project" value="InterPro"/>
</dbReference>
<dbReference type="PANTHER" id="PTHR43549">
    <property type="entry name" value="MULTIDRUG RESISTANCE PROTEIN YPNP-RELATED"/>
    <property type="match status" value="1"/>
</dbReference>
<protein>
    <submittedName>
        <fullName evidence="8">MATE family efflux transporter</fullName>
    </submittedName>
</protein>
<evidence type="ECO:0000256" key="4">
    <source>
        <dbReference type="ARBA" id="ARBA00022692"/>
    </source>
</evidence>
<feature type="transmembrane region" description="Helical" evidence="7">
    <location>
        <begin position="264"/>
        <end position="291"/>
    </location>
</feature>
<feature type="transmembrane region" description="Helical" evidence="7">
    <location>
        <begin position="125"/>
        <end position="144"/>
    </location>
</feature>
<evidence type="ECO:0000256" key="1">
    <source>
        <dbReference type="ARBA" id="ARBA00004651"/>
    </source>
</evidence>
<feature type="transmembrane region" description="Helical" evidence="7">
    <location>
        <begin position="374"/>
        <end position="394"/>
    </location>
</feature>
<dbReference type="InterPro" id="IPR002528">
    <property type="entry name" value="MATE_fam"/>
</dbReference>
<feature type="transmembrane region" description="Helical" evidence="7">
    <location>
        <begin position="406"/>
        <end position="426"/>
    </location>
</feature>
<dbReference type="GO" id="GO:0005886">
    <property type="term" value="C:plasma membrane"/>
    <property type="evidence" value="ECO:0007669"/>
    <property type="project" value="UniProtKB-SubCell"/>
</dbReference>
<dbReference type="GO" id="GO:0042910">
    <property type="term" value="F:xenobiotic transmembrane transporter activity"/>
    <property type="evidence" value="ECO:0007669"/>
    <property type="project" value="InterPro"/>
</dbReference>
<sequence>MTEYRRQVLRQASPMVLGDLVGVLVPLVVVALMSRMGDDSLYIRSLFTPIMFVIIALHAGLAVPNQVASALSGDDAESRIRALAGFARIGAVASVVVLLLLGLAAPGMGQLFGVDAGAQSDFVWFVRWVCLAALLGLGSVLCGATLRGAGRPREGAAVLLAAAAVEVVGVAALGLPGGLGLGLWSVPIAIAASGVVGSALGGYLLWRTGVWQPGTSLAWRPDLLGLLAGVGLPVFASYVAIFASNFALTWVVSAFGATVVSGFAVAYVVQSVVIVAGVAIGAATAIVANQYRGVGESHRMPGVLRAGLQVTAGFYVVCALLVWTGRDWLARVTAADPAVAAEASRYLGIVAPTFVLMGLVLAALTVLEQVGGGPLAIVLNVVYFGGIVAVGGYLARSAGAPEPLYWTIAIANLFGIAAVFATVLFVRRRAGTATPETTEHDQEAREAAAWRE</sequence>
<accession>A0A372FVN4</accession>
<dbReference type="EMBL" id="QVFU01000028">
    <property type="protein sequence ID" value="RFS44539.1"/>
    <property type="molecule type" value="Genomic_DNA"/>
</dbReference>
<feature type="transmembrane region" description="Helical" evidence="7">
    <location>
        <begin position="343"/>
        <end position="367"/>
    </location>
</feature>
<dbReference type="OrthoDB" id="5145805at2"/>
<keyword evidence="5 7" id="KW-1133">Transmembrane helix</keyword>
<evidence type="ECO:0000313" key="9">
    <source>
        <dbReference type="Proteomes" id="UP000262621"/>
    </source>
</evidence>
<feature type="transmembrane region" description="Helical" evidence="7">
    <location>
        <begin position="12"/>
        <end position="34"/>
    </location>
</feature>
<dbReference type="RefSeq" id="WP_117229879.1">
    <property type="nucleotide sequence ID" value="NZ_CP061725.1"/>
</dbReference>
<dbReference type="Pfam" id="PF01554">
    <property type="entry name" value="MatE"/>
    <property type="match status" value="1"/>
</dbReference>
<organism evidence="8 9">
    <name type="scientific">Micromonospora craniellae</name>
    <dbReference type="NCBI Taxonomy" id="2294034"/>
    <lineage>
        <taxon>Bacteria</taxon>
        <taxon>Bacillati</taxon>
        <taxon>Actinomycetota</taxon>
        <taxon>Actinomycetes</taxon>
        <taxon>Micromonosporales</taxon>
        <taxon>Micromonosporaceae</taxon>
        <taxon>Micromonospora</taxon>
    </lineage>
</organism>
<evidence type="ECO:0000256" key="7">
    <source>
        <dbReference type="SAM" id="Phobius"/>
    </source>
</evidence>
<feature type="transmembrane region" description="Helical" evidence="7">
    <location>
        <begin position="46"/>
        <end position="64"/>
    </location>
</feature>
<dbReference type="PANTHER" id="PTHR43549:SF2">
    <property type="entry name" value="MULTIDRUG RESISTANCE PROTEIN NORM-RELATED"/>
    <property type="match status" value="1"/>
</dbReference>
<dbReference type="InterPro" id="IPR052031">
    <property type="entry name" value="Membrane_Transporter-Flippase"/>
</dbReference>
<feature type="transmembrane region" description="Helical" evidence="7">
    <location>
        <begin position="226"/>
        <end position="252"/>
    </location>
</feature>
<feature type="transmembrane region" description="Helical" evidence="7">
    <location>
        <begin position="156"/>
        <end position="175"/>
    </location>
</feature>
<dbReference type="Proteomes" id="UP000262621">
    <property type="component" value="Unassembled WGS sequence"/>
</dbReference>
<name>A0A372FVN4_9ACTN</name>
<keyword evidence="4 7" id="KW-0812">Transmembrane</keyword>
<feature type="transmembrane region" description="Helical" evidence="7">
    <location>
        <begin position="85"/>
        <end position="105"/>
    </location>
</feature>
<feature type="transmembrane region" description="Helical" evidence="7">
    <location>
        <begin position="303"/>
        <end position="323"/>
    </location>
</feature>
<keyword evidence="9" id="KW-1185">Reference proteome</keyword>
<evidence type="ECO:0000313" key="8">
    <source>
        <dbReference type="EMBL" id="RFS44539.1"/>
    </source>
</evidence>
<feature type="transmembrane region" description="Helical" evidence="7">
    <location>
        <begin position="181"/>
        <end position="206"/>
    </location>
</feature>
<keyword evidence="6 7" id="KW-0472">Membrane</keyword>
<keyword evidence="3" id="KW-1003">Cell membrane</keyword>
<comment type="caution">
    <text evidence="8">The sequence shown here is derived from an EMBL/GenBank/DDBJ whole genome shotgun (WGS) entry which is preliminary data.</text>
</comment>
<proteinExistence type="predicted"/>
<keyword evidence="2" id="KW-0813">Transport</keyword>
<reference evidence="8 9" key="1">
    <citation type="submission" date="2018-08" db="EMBL/GenBank/DDBJ databases">
        <title>Verrucosispora craniellae sp. nov., isolated from a marine sponge in the South China Sea.</title>
        <authorList>
            <person name="Li L."/>
            <person name="Lin H.W."/>
        </authorList>
    </citation>
    <scope>NUCLEOTIDE SEQUENCE [LARGE SCALE GENOMIC DNA]</scope>
    <source>
        <strain evidence="8 9">LHW63014</strain>
    </source>
</reference>
<dbReference type="AlphaFoldDB" id="A0A372FVN4"/>
<evidence type="ECO:0000256" key="6">
    <source>
        <dbReference type="ARBA" id="ARBA00023136"/>
    </source>
</evidence>